<evidence type="ECO:0000313" key="1">
    <source>
        <dbReference type="EMBL" id="KAI4814549.1"/>
    </source>
</evidence>
<dbReference type="EMBL" id="CM043798">
    <property type="protein sequence ID" value="KAI4814549.1"/>
    <property type="molecule type" value="Genomic_DNA"/>
</dbReference>
<dbReference type="Proteomes" id="UP001057452">
    <property type="component" value="Chromosome 14"/>
</dbReference>
<sequence>MILTQESVLSLLIAEGGQVKKSDLVGKFKDSINCEDSAEKEQNKELFKTFVNNVAFVKEIDGVRYVIVRKTYQHFLNVAQTEQIRVEKSENKEIPQTGEQQRPHVQGEETGGSEEAAGGEISAVSEPDQEDKSELSDNPTKILYSIQQALQRSTFTSVRVKRVLNFEIQKQETNEDSRGSRVNEPTRIQSKPYALPLRMPPSTTMVQIRKLKLDPDDLPNSPKLDSFRNKRSSAETDNSISSPQLRRVSEEHQGVRGSGDKGPLSVSLGAS</sequence>
<gene>
    <name evidence="1" type="ORF">KUCAC02_003740</name>
</gene>
<keyword evidence="2" id="KW-1185">Reference proteome</keyword>
<name>A0ACB9WLP9_CHAAC</name>
<reference evidence="1" key="1">
    <citation type="submission" date="2022-05" db="EMBL/GenBank/DDBJ databases">
        <title>Chromosome-level genome of Chaenocephalus aceratus.</title>
        <authorList>
            <person name="Park H."/>
        </authorList>
    </citation>
    <scope>NUCLEOTIDE SEQUENCE</scope>
    <source>
        <strain evidence="1">KU_202001</strain>
    </source>
</reference>
<comment type="caution">
    <text evidence="1">The sequence shown here is derived from an EMBL/GenBank/DDBJ whole genome shotgun (WGS) entry which is preliminary data.</text>
</comment>
<accession>A0ACB9WLP9</accession>
<evidence type="ECO:0000313" key="2">
    <source>
        <dbReference type="Proteomes" id="UP001057452"/>
    </source>
</evidence>
<protein>
    <submittedName>
        <fullName evidence="1">Uncharacterized protein</fullName>
    </submittedName>
</protein>
<proteinExistence type="predicted"/>
<organism evidence="1 2">
    <name type="scientific">Chaenocephalus aceratus</name>
    <name type="common">Blackfin icefish</name>
    <name type="synonym">Chaenichthys aceratus</name>
    <dbReference type="NCBI Taxonomy" id="36190"/>
    <lineage>
        <taxon>Eukaryota</taxon>
        <taxon>Metazoa</taxon>
        <taxon>Chordata</taxon>
        <taxon>Craniata</taxon>
        <taxon>Vertebrata</taxon>
        <taxon>Euteleostomi</taxon>
        <taxon>Actinopterygii</taxon>
        <taxon>Neopterygii</taxon>
        <taxon>Teleostei</taxon>
        <taxon>Neoteleostei</taxon>
        <taxon>Acanthomorphata</taxon>
        <taxon>Eupercaria</taxon>
        <taxon>Perciformes</taxon>
        <taxon>Notothenioidei</taxon>
        <taxon>Channichthyidae</taxon>
        <taxon>Chaenocephalus</taxon>
    </lineage>
</organism>